<name>A0AAW9JZD0_CARML</name>
<dbReference type="Proteomes" id="UP001290462">
    <property type="component" value="Unassembled WGS sequence"/>
</dbReference>
<reference evidence="1" key="1">
    <citation type="submission" date="2023-08" db="EMBL/GenBank/DDBJ databases">
        <title>Genomic characterization of piscicolin 126 produced by Carnobacterium maltaromaticum CM22 strain isolated from salmon (Salmo salar).</title>
        <authorList>
            <person name="Gonzalez-Gragera E."/>
            <person name="Garcia-Lopez J.D."/>
            <person name="Teso-Perez C."/>
            <person name="Gimenez-Hernandez I."/>
            <person name="Peralta-Sanchez J.M."/>
            <person name="Valdivia E."/>
            <person name="Montalban-Lopez M."/>
            <person name="Martin-Platero A.M."/>
            <person name="Banos A."/>
            <person name="Martinez-Bueno M."/>
        </authorList>
    </citation>
    <scope>NUCLEOTIDE SEQUENCE</scope>
    <source>
        <strain evidence="1">CM22</strain>
    </source>
</reference>
<dbReference type="RefSeq" id="WP_322809837.1">
    <property type="nucleotide sequence ID" value="NZ_JAVBVO010000024.1"/>
</dbReference>
<accession>A0AAW9JZD0</accession>
<comment type="caution">
    <text evidence="1">The sequence shown here is derived from an EMBL/GenBank/DDBJ whole genome shotgun (WGS) entry which is preliminary data.</text>
</comment>
<dbReference type="AlphaFoldDB" id="A0AAW9JZD0"/>
<proteinExistence type="predicted"/>
<evidence type="ECO:0000313" key="2">
    <source>
        <dbReference type="Proteomes" id="UP001290462"/>
    </source>
</evidence>
<organism evidence="1 2">
    <name type="scientific">Carnobacterium maltaromaticum</name>
    <name type="common">Carnobacterium piscicola</name>
    <dbReference type="NCBI Taxonomy" id="2751"/>
    <lineage>
        <taxon>Bacteria</taxon>
        <taxon>Bacillati</taxon>
        <taxon>Bacillota</taxon>
        <taxon>Bacilli</taxon>
        <taxon>Lactobacillales</taxon>
        <taxon>Carnobacteriaceae</taxon>
        <taxon>Carnobacterium</taxon>
    </lineage>
</organism>
<protein>
    <submittedName>
        <fullName evidence="1">Uncharacterized protein</fullName>
    </submittedName>
</protein>
<sequence length="195" mass="22896">MGFDAIQEKKEKEVLKLSKKEKKMLKELGNVSSVYPVVGYTEDLFVELRIGAKYTGYMEVLDPAKFDLVMLTDPEFIDCFKAYHKYLNEYGAPIKEVYLNMSENNRVQQDYILRKKEKATNPIQIRDLDEELLKLKYLEETKTIKTVVVMCFADTVESLKTRVDELKKYKKLSFQPMSIGQKRDLFRRMNNKGGY</sequence>
<dbReference type="EMBL" id="JAVBVO010000024">
    <property type="protein sequence ID" value="MDZ5760674.1"/>
    <property type="molecule type" value="Genomic_DNA"/>
</dbReference>
<gene>
    <name evidence="1" type="ORF">RAK27_18695</name>
</gene>
<evidence type="ECO:0000313" key="1">
    <source>
        <dbReference type="EMBL" id="MDZ5760674.1"/>
    </source>
</evidence>